<dbReference type="EMBL" id="JACAZH010000010">
    <property type="protein sequence ID" value="KAF7357071.1"/>
    <property type="molecule type" value="Genomic_DNA"/>
</dbReference>
<dbReference type="SUPFAM" id="SSF53474">
    <property type="entry name" value="alpha/beta-Hydrolases"/>
    <property type="match status" value="1"/>
</dbReference>
<dbReference type="Pfam" id="PF12697">
    <property type="entry name" value="Abhydrolase_6"/>
    <property type="match status" value="1"/>
</dbReference>
<evidence type="ECO:0000259" key="1">
    <source>
        <dbReference type="Pfam" id="PF12697"/>
    </source>
</evidence>
<protein>
    <submittedName>
        <fullName evidence="2">AB hydrolase-1 domain-containing protein</fullName>
    </submittedName>
</protein>
<feature type="domain" description="AB hydrolase-1" evidence="1">
    <location>
        <begin position="31"/>
        <end position="329"/>
    </location>
</feature>
<dbReference type="InterPro" id="IPR029058">
    <property type="entry name" value="AB_hydrolase_fold"/>
</dbReference>
<evidence type="ECO:0000313" key="3">
    <source>
        <dbReference type="Proteomes" id="UP000623467"/>
    </source>
</evidence>
<sequence length="349" mass="39172">MSVHTVEVSKAVQFTFTDSDPSSTESYTTFILVHGHTYHSGVFKKFGAPAKDSSVRIVCLNRREYEGSTPHTPEELRIYQAGNDEERTKLISEEGVNLALCVDAIILKCTLPASGHVALVGWSLGNTFTLAAMAYIASLLHDIRDRLVKYVKMFILWDLPSQALGIESPKNPYVPLYDMTIAADARGQAFGVWVASYFSHDNLTVHDQKNLQRKPNENPSRPPTFHDLSLDDLFAITDFSVGVKCDTILTEPTFKEVVKKIIDTALFDPKTREAWGHPKVAHMWGEANPWNIPWAVWNIEERVQDAQGKAPIAFHRITGANHFLMWEDEAKALRVLIECTKATACILEM</sequence>
<evidence type="ECO:0000313" key="2">
    <source>
        <dbReference type="EMBL" id="KAF7357071.1"/>
    </source>
</evidence>
<dbReference type="GO" id="GO:0016787">
    <property type="term" value="F:hydrolase activity"/>
    <property type="evidence" value="ECO:0007669"/>
    <property type="project" value="UniProtKB-KW"/>
</dbReference>
<keyword evidence="3" id="KW-1185">Reference proteome</keyword>
<gene>
    <name evidence="2" type="ORF">MSAN_01301100</name>
</gene>
<dbReference type="Proteomes" id="UP000623467">
    <property type="component" value="Unassembled WGS sequence"/>
</dbReference>
<dbReference type="AlphaFoldDB" id="A0A8H7D2X5"/>
<dbReference type="Gene3D" id="3.40.50.1820">
    <property type="entry name" value="alpha/beta hydrolase"/>
    <property type="match status" value="1"/>
</dbReference>
<accession>A0A8H7D2X5</accession>
<reference evidence="2" key="1">
    <citation type="submission" date="2020-05" db="EMBL/GenBank/DDBJ databases">
        <title>Mycena genomes resolve the evolution of fungal bioluminescence.</title>
        <authorList>
            <person name="Tsai I.J."/>
        </authorList>
    </citation>
    <scope>NUCLEOTIDE SEQUENCE</scope>
    <source>
        <strain evidence="2">160909Yilan</strain>
    </source>
</reference>
<dbReference type="OrthoDB" id="3251587at2759"/>
<keyword evidence="2" id="KW-0378">Hydrolase</keyword>
<dbReference type="InterPro" id="IPR000073">
    <property type="entry name" value="AB_hydrolase_1"/>
</dbReference>
<comment type="caution">
    <text evidence="2">The sequence shown here is derived from an EMBL/GenBank/DDBJ whole genome shotgun (WGS) entry which is preliminary data.</text>
</comment>
<organism evidence="2 3">
    <name type="scientific">Mycena sanguinolenta</name>
    <dbReference type="NCBI Taxonomy" id="230812"/>
    <lineage>
        <taxon>Eukaryota</taxon>
        <taxon>Fungi</taxon>
        <taxon>Dikarya</taxon>
        <taxon>Basidiomycota</taxon>
        <taxon>Agaricomycotina</taxon>
        <taxon>Agaricomycetes</taxon>
        <taxon>Agaricomycetidae</taxon>
        <taxon>Agaricales</taxon>
        <taxon>Marasmiineae</taxon>
        <taxon>Mycenaceae</taxon>
        <taxon>Mycena</taxon>
    </lineage>
</organism>
<proteinExistence type="predicted"/>
<name>A0A8H7D2X5_9AGAR</name>